<feature type="domain" description="FBD" evidence="2">
    <location>
        <begin position="890"/>
        <end position="957"/>
    </location>
</feature>
<dbReference type="InterPro" id="IPR036047">
    <property type="entry name" value="F-box-like_dom_sf"/>
</dbReference>
<dbReference type="SUPFAM" id="SSF81383">
    <property type="entry name" value="F-box domain"/>
    <property type="match status" value="3"/>
</dbReference>
<dbReference type="InterPro" id="IPR032675">
    <property type="entry name" value="LRR_dom_sf"/>
</dbReference>
<dbReference type="Pfam" id="PF24758">
    <property type="entry name" value="LRR_At5g56370"/>
    <property type="match status" value="1"/>
</dbReference>
<evidence type="ECO:0000259" key="1">
    <source>
        <dbReference type="SMART" id="SM00256"/>
    </source>
</evidence>
<dbReference type="Pfam" id="PF00646">
    <property type="entry name" value="F-box"/>
    <property type="match status" value="2"/>
</dbReference>
<proteinExistence type="predicted"/>
<reference evidence="3" key="1">
    <citation type="submission" date="2023-03" db="EMBL/GenBank/DDBJ databases">
        <authorList>
            <person name="Julca I."/>
        </authorList>
    </citation>
    <scope>NUCLEOTIDE SEQUENCE</scope>
</reference>
<dbReference type="InterPro" id="IPR055411">
    <property type="entry name" value="LRR_FXL15/At3g58940/PEG3-like"/>
</dbReference>
<dbReference type="Pfam" id="PF07723">
    <property type="entry name" value="LRR_2"/>
    <property type="match status" value="1"/>
</dbReference>
<feature type="domain" description="F-box" evidence="1">
    <location>
        <begin position="968"/>
        <end position="1008"/>
    </location>
</feature>
<name>A0AAV1C109_OLDCO</name>
<feature type="domain" description="F-box" evidence="1">
    <location>
        <begin position="32"/>
        <end position="72"/>
    </location>
</feature>
<dbReference type="SUPFAM" id="SSF52047">
    <property type="entry name" value="RNI-like"/>
    <property type="match status" value="1"/>
</dbReference>
<dbReference type="Gene3D" id="3.80.10.10">
    <property type="entry name" value="Ribonuclease Inhibitor"/>
    <property type="match status" value="2"/>
</dbReference>
<dbReference type="InterPro" id="IPR001810">
    <property type="entry name" value="F-box_dom"/>
</dbReference>
<dbReference type="InterPro" id="IPR006566">
    <property type="entry name" value="FBD"/>
</dbReference>
<dbReference type="InterPro" id="IPR053781">
    <property type="entry name" value="F-box_AtFBL13-like"/>
</dbReference>
<evidence type="ECO:0000313" key="3">
    <source>
        <dbReference type="EMBL" id="CAI9088470.1"/>
    </source>
</evidence>
<accession>A0AAV1C109</accession>
<sequence length="1398" mass="159920">MDLSLPGISAKTKETFEGEEFSCEEVDRISNLPDAILCHVLSFLPIKLAAQTGILSKRWKDLWVSVPVLDFEMNLKANLDGDWSTFENVVKSQMEKFLSFVDRLLAVRGNLRIRKFRLASDRIDLESLNSLMSTLRDVEELNLCILGYGGMFPWTDLSLYESLNIMKLSGDIMLYIPSVLSFPNLKILHLDSVSYGNNEAIPNLLYSCLVLEDLQIKRTDWDHIQNLVISVPSLKRLDLDFLMDEMLLYHSEVIQCSLSVDAPKVEYLRLVDYLSDSILVNPMPYITEAYVSISKVILPDNWTPEQERNYGSNVCALFHCISNVKHLRIGSPTMKALKEAFDERPPMFRNLVRLEMDFKGVKGTLLLPSLLDVSPTLETLILPQGINNPCRLGFTNEENQTVTQHWKPPLNVPRCLLNTLKVVEICGIIGEVEEEELMLLKYILKNAMVMERMTIMCEEQNHARENTSAACVLVDRFPFRHDLMNHGREYIVEVMDLGFSGTSGKIRKTFQGEEFDSNGQDRISNLPDGILCHVLSFLPIKTAARTGILSKRWMDLWASVPVLDFDSRAESLAGGFISFMDRLLTVRGNLSIRKFRLACDKIDPECLNNWMSTMRNVEELNLRFRKFGLSPGINSWLAESLKVMKLNWDILLDIPSTISFPRLEVLHLNSVHYVDDQSITKLFSGCPVLEDLQITRSKWDNVNNFVILVPSLKRLDLYFSMDEMLSYNPECSLIVDAPKVEHLRLFDFVSNSITVNPMPYVTKSRISVSKEYYYNISRQKMRDYESKICALFWSISNAKYVIVGSHMMEDLGESFTKRLPVFHNLVHLELDFEEVNGAIFLPTLLEATPNLETLKLPQGITYFLKEGYINDYEENSHVKYVWMPPKNVPRCLLSTLKMVEIRGISGEVKLELKVIKYFLKNAMVLERMTIFCEELRGPGDDDLSDWERSSTDGISVVPVDVMDRTSSLPDGIPCHMLSFLPTKMAAQTGVLSKRWTSLWISVPVLDFEGLKDADFANPRTVDSDFMFVEREGAGFTSFMDRLLALRGDSRTRKFRLASEFLEPRLLYKWLRSLRNVEELDLDDLKISRDDWDNVKNFVISVPSVKRLDLEFQTTEMVLYDWDNEEEIVCKFIPDVKSLAIGSFTMESLSDALEIRLPMYHKLVHLEVNFNGVAGAMLLPRLLGVAPMLETLILLLFFPTGFTYEENDKCRFSNQTYEWNPPADGPHFLLNTLKVVEIRRITNNVVEELKLFKYILENVMVLENMTILCEERRASGARPVVANGFANTFATIRNEVMNYGRGSVACQVQVLNQSSVAQTGSRKFSSLFAFYLEGGENLANILPSGGRTKAFRIFSEKCNGAREDDNIVCNIEHFWWTNTLFEKNRSWCALLVNCPSGMT</sequence>
<feature type="domain" description="FBD" evidence="2">
    <location>
        <begin position="1226"/>
        <end position="1310"/>
    </location>
</feature>
<dbReference type="SMART" id="SM00579">
    <property type="entry name" value="FBD"/>
    <property type="match status" value="3"/>
</dbReference>
<feature type="domain" description="F-box" evidence="1">
    <location>
        <begin position="526"/>
        <end position="565"/>
    </location>
</feature>
<dbReference type="InterPro" id="IPR050232">
    <property type="entry name" value="FBL13/AtMIF1-like"/>
</dbReference>
<dbReference type="SMART" id="SM00256">
    <property type="entry name" value="FBOX"/>
    <property type="match status" value="3"/>
</dbReference>
<feature type="domain" description="FBD" evidence="2">
    <location>
        <begin position="414"/>
        <end position="476"/>
    </location>
</feature>
<dbReference type="Gene3D" id="1.20.1280.50">
    <property type="match status" value="1"/>
</dbReference>
<organism evidence="3 4">
    <name type="scientific">Oldenlandia corymbosa var. corymbosa</name>
    <dbReference type="NCBI Taxonomy" id="529605"/>
    <lineage>
        <taxon>Eukaryota</taxon>
        <taxon>Viridiplantae</taxon>
        <taxon>Streptophyta</taxon>
        <taxon>Embryophyta</taxon>
        <taxon>Tracheophyta</taxon>
        <taxon>Spermatophyta</taxon>
        <taxon>Magnoliopsida</taxon>
        <taxon>eudicotyledons</taxon>
        <taxon>Gunneridae</taxon>
        <taxon>Pentapetalae</taxon>
        <taxon>asterids</taxon>
        <taxon>lamiids</taxon>
        <taxon>Gentianales</taxon>
        <taxon>Rubiaceae</taxon>
        <taxon>Rubioideae</taxon>
        <taxon>Spermacoceae</taxon>
        <taxon>Hedyotis-Oldenlandia complex</taxon>
        <taxon>Oldenlandia</taxon>
    </lineage>
</organism>
<evidence type="ECO:0000313" key="4">
    <source>
        <dbReference type="Proteomes" id="UP001161247"/>
    </source>
</evidence>
<evidence type="ECO:0000259" key="2">
    <source>
        <dbReference type="SMART" id="SM00579"/>
    </source>
</evidence>
<dbReference type="SUPFAM" id="SSF52058">
    <property type="entry name" value="L domain-like"/>
    <property type="match status" value="1"/>
</dbReference>
<dbReference type="CDD" id="cd22160">
    <property type="entry name" value="F-box_AtFBL13-like"/>
    <property type="match status" value="3"/>
</dbReference>
<keyword evidence="4" id="KW-1185">Reference proteome</keyword>
<dbReference type="EMBL" id="OX459118">
    <property type="protein sequence ID" value="CAI9088470.1"/>
    <property type="molecule type" value="Genomic_DNA"/>
</dbReference>
<protein>
    <submittedName>
        <fullName evidence="3">OLC1v1022804C1</fullName>
    </submittedName>
</protein>
<dbReference type="PANTHER" id="PTHR31900:SF34">
    <property type="entry name" value="EMB|CAB62440.1-RELATED"/>
    <property type="match status" value="1"/>
</dbReference>
<dbReference type="Proteomes" id="UP001161247">
    <property type="component" value="Chromosome 1"/>
</dbReference>
<dbReference type="PANTHER" id="PTHR31900">
    <property type="entry name" value="F-BOX/RNI SUPERFAMILY PROTEIN-RELATED"/>
    <property type="match status" value="1"/>
</dbReference>
<dbReference type="InterPro" id="IPR013101">
    <property type="entry name" value="LRR_PRU1-like"/>
</dbReference>
<dbReference type="Pfam" id="PF08387">
    <property type="entry name" value="FBD"/>
    <property type="match status" value="3"/>
</dbReference>
<gene>
    <name evidence="3" type="ORF">OLC1_LOCUS1043</name>
</gene>